<dbReference type="AlphaFoldDB" id="G0NL09"/>
<dbReference type="InterPro" id="IPR009003">
    <property type="entry name" value="Peptidase_S1_PA"/>
</dbReference>
<dbReference type="eggNOG" id="ENOG502SA08">
    <property type="taxonomic scope" value="Eukaryota"/>
</dbReference>
<feature type="chain" id="PRO_5003405461" description="Peptidase S1 domain-containing protein" evidence="5">
    <location>
        <begin position="18"/>
        <end position="278"/>
    </location>
</feature>
<name>G0NL09_CAEBE</name>
<proteinExistence type="predicted"/>
<dbReference type="InParanoid" id="G0NL09"/>
<dbReference type="OrthoDB" id="5858510at2759"/>
<evidence type="ECO:0000256" key="4">
    <source>
        <dbReference type="ARBA" id="ARBA00023157"/>
    </source>
</evidence>
<evidence type="ECO:0000256" key="3">
    <source>
        <dbReference type="ARBA" id="ARBA00022825"/>
    </source>
</evidence>
<dbReference type="OMA" id="CWDDIGA"/>
<gene>
    <name evidence="7" type="ORF">CAEBREN_18857</name>
</gene>
<feature type="domain" description="Peptidase S1" evidence="6">
    <location>
        <begin position="6"/>
        <end position="267"/>
    </location>
</feature>
<dbReference type="STRING" id="135651.G0NL09"/>
<dbReference type="PROSITE" id="PS50240">
    <property type="entry name" value="TRYPSIN_DOM"/>
    <property type="match status" value="1"/>
</dbReference>
<dbReference type="PANTHER" id="PTHR24276:SF98">
    <property type="entry name" value="FI18310P1-RELATED"/>
    <property type="match status" value="1"/>
</dbReference>
<dbReference type="PANTHER" id="PTHR24276">
    <property type="entry name" value="POLYSERASE-RELATED"/>
    <property type="match status" value="1"/>
</dbReference>
<dbReference type="Proteomes" id="UP000008068">
    <property type="component" value="Unassembled WGS sequence"/>
</dbReference>
<dbReference type="Pfam" id="PF00089">
    <property type="entry name" value="Trypsin"/>
    <property type="match status" value="1"/>
</dbReference>
<evidence type="ECO:0000256" key="5">
    <source>
        <dbReference type="SAM" id="SignalP"/>
    </source>
</evidence>
<protein>
    <recommendedName>
        <fullName evidence="6">Peptidase S1 domain-containing protein</fullName>
    </recommendedName>
</protein>
<evidence type="ECO:0000256" key="1">
    <source>
        <dbReference type="ARBA" id="ARBA00022670"/>
    </source>
</evidence>
<organism evidence="8">
    <name type="scientific">Caenorhabditis brenneri</name>
    <name type="common">Nematode worm</name>
    <dbReference type="NCBI Taxonomy" id="135651"/>
    <lineage>
        <taxon>Eukaryota</taxon>
        <taxon>Metazoa</taxon>
        <taxon>Ecdysozoa</taxon>
        <taxon>Nematoda</taxon>
        <taxon>Chromadorea</taxon>
        <taxon>Rhabditida</taxon>
        <taxon>Rhabditina</taxon>
        <taxon>Rhabditomorpha</taxon>
        <taxon>Rhabditoidea</taxon>
        <taxon>Rhabditidae</taxon>
        <taxon>Peloderinae</taxon>
        <taxon>Caenorhabditis</taxon>
    </lineage>
</organism>
<evidence type="ECO:0000259" key="6">
    <source>
        <dbReference type="PROSITE" id="PS50240"/>
    </source>
</evidence>
<dbReference type="GO" id="GO:0006508">
    <property type="term" value="P:proteolysis"/>
    <property type="evidence" value="ECO:0007669"/>
    <property type="project" value="UniProtKB-KW"/>
</dbReference>
<dbReference type="FunCoup" id="G0NL09">
    <property type="interactions" value="323"/>
</dbReference>
<sequence length="278" mass="31083">MLFRVIVSASICALALSMYIADPSKWERHPYLVKVLTKDVKLGNISTCTGTLLSPSVVLTNAKCFQGDQKNIAAQAIIRKKDTVDKLNKAMLAFRIDDDLAIMKIDPVVEDQFCEKEPHPPRVSRLNFKPSLTEATYQNVDPKELKDSRCRVVGFTTNENVEDFATSRGVQVLELDVFPDKDNLMFSEVNANSTGRVCWDDIGAPLECVINEENKWVQVGLVNGLYGREMEKDSNSTMALSCSDVQTMQFVVFGDDTFVNAIENVDKSSVFEAQDKCF</sequence>
<dbReference type="SUPFAM" id="SSF50494">
    <property type="entry name" value="Trypsin-like serine proteases"/>
    <property type="match status" value="1"/>
</dbReference>
<dbReference type="HOGENOM" id="CLU_998310_0_0_1"/>
<dbReference type="EMBL" id="GL379903">
    <property type="protein sequence ID" value="EGT33209.1"/>
    <property type="molecule type" value="Genomic_DNA"/>
</dbReference>
<keyword evidence="4" id="KW-1015">Disulfide bond</keyword>
<keyword evidence="2" id="KW-0378">Hydrolase</keyword>
<evidence type="ECO:0000313" key="8">
    <source>
        <dbReference type="Proteomes" id="UP000008068"/>
    </source>
</evidence>
<dbReference type="GO" id="GO:0004252">
    <property type="term" value="F:serine-type endopeptidase activity"/>
    <property type="evidence" value="ECO:0007669"/>
    <property type="project" value="InterPro"/>
</dbReference>
<keyword evidence="3" id="KW-0720">Serine protease</keyword>
<reference evidence="8" key="1">
    <citation type="submission" date="2011-07" db="EMBL/GenBank/DDBJ databases">
        <authorList>
            <consortium name="Caenorhabditis brenneri Sequencing and Analysis Consortium"/>
            <person name="Wilson R.K."/>
        </authorList>
    </citation>
    <scope>NUCLEOTIDE SEQUENCE [LARGE SCALE GENOMIC DNA]</scope>
    <source>
        <strain evidence="8">PB2801</strain>
    </source>
</reference>
<feature type="signal peptide" evidence="5">
    <location>
        <begin position="1"/>
        <end position="17"/>
    </location>
</feature>
<dbReference type="InterPro" id="IPR001254">
    <property type="entry name" value="Trypsin_dom"/>
</dbReference>
<dbReference type="InterPro" id="IPR050430">
    <property type="entry name" value="Peptidase_S1"/>
</dbReference>
<dbReference type="Gene3D" id="2.40.10.10">
    <property type="entry name" value="Trypsin-like serine proteases"/>
    <property type="match status" value="1"/>
</dbReference>
<evidence type="ECO:0000313" key="7">
    <source>
        <dbReference type="EMBL" id="EGT33209.1"/>
    </source>
</evidence>
<keyword evidence="8" id="KW-1185">Reference proteome</keyword>
<evidence type="ECO:0000256" key="2">
    <source>
        <dbReference type="ARBA" id="ARBA00022801"/>
    </source>
</evidence>
<keyword evidence="1" id="KW-0645">Protease</keyword>
<accession>G0NL09</accession>
<dbReference type="InterPro" id="IPR043504">
    <property type="entry name" value="Peptidase_S1_PA_chymotrypsin"/>
</dbReference>
<keyword evidence="5" id="KW-0732">Signal</keyword>